<reference evidence="2" key="2">
    <citation type="journal article" date="2023" name="IMA Fungus">
        <title>Comparative genomic study of the Penicillium genus elucidates a diverse pangenome and 15 lateral gene transfer events.</title>
        <authorList>
            <person name="Petersen C."/>
            <person name="Sorensen T."/>
            <person name="Nielsen M.R."/>
            <person name="Sondergaard T.E."/>
            <person name="Sorensen J.L."/>
            <person name="Fitzpatrick D.A."/>
            <person name="Frisvad J.C."/>
            <person name="Nielsen K.L."/>
        </authorList>
    </citation>
    <scope>NUCLEOTIDE SEQUENCE</scope>
    <source>
        <strain evidence="2">IBT 21917</strain>
    </source>
</reference>
<feature type="region of interest" description="Disordered" evidence="1">
    <location>
        <begin position="28"/>
        <end position="70"/>
    </location>
</feature>
<dbReference type="EMBL" id="JAPQKO010000001">
    <property type="protein sequence ID" value="KAJ5183419.1"/>
    <property type="molecule type" value="Genomic_DNA"/>
</dbReference>
<gene>
    <name evidence="2" type="ORF">N7492_001035</name>
</gene>
<evidence type="ECO:0000313" key="3">
    <source>
        <dbReference type="Proteomes" id="UP001146351"/>
    </source>
</evidence>
<evidence type="ECO:0000256" key="1">
    <source>
        <dbReference type="SAM" id="MobiDB-lite"/>
    </source>
</evidence>
<dbReference type="AlphaFoldDB" id="A0A9W9IQP8"/>
<sequence length="70" mass="7534">MFDVIWNWFSPAQESRAANKWDANTLAMQQPGSPAGPEMGQPVTQQPGEPDSMNVHMRGGGEGEDVCCGV</sequence>
<organism evidence="2 3">
    <name type="scientific">Penicillium capsulatum</name>
    <dbReference type="NCBI Taxonomy" id="69766"/>
    <lineage>
        <taxon>Eukaryota</taxon>
        <taxon>Fungi</taxon>
        <taxon>Dikarya</taxon>
        <taxon>Ascomycota</taxon>
        <taxon>Pezizomycotina</taxon>
        <taxon>Eurotiomycetes</taxon>
        <taxon>Eurotiomycetidae</taxon>
        <taxon>Eurotiales</taxon>
        <taxon>Aspergillaceae</taxon>
        <taxon>Penicillium</taxon>
    </lineage>
</organism>
<accession>A0A9W9IQP8</accession>
<reference evidence="2" key="1">
    <citation type="submission" date="2022-11" db="EMBL/GenBank/DDBJ databases">
        <authorList>
            <person name="Petersen C."/>
        </authorList>
    </citation>
    <scope>NUCLEOTIDE SEQUENCE</scope>
    <source>
        <strain evidence="2">IBT 21917</strain>
    </source>
</reference>
<protein>
    <submittedName>
        <fullName evidence="2">Uncharacterized protein</fullName>
    </submittedName>
</protein>
<dbReference type="OrthoDB" id="4353321at2759"/>
<name>A0A9W9IQP8_9EURO</name>
<dbReference type="Proteomes" id="UP001146351">
    <property type="component" value="Unassembled WGS sequence"/>
</dbReference>
<evidence type="ECO:0000313" key="2">
    <source>
        <dbReference type="EMBL" id="KAJ5183419.1"/>
    </source>
</evidence>
<proteinExistence type="predicted"/>
<comment type="caution">
    <text evidence="2">The sequence shown here is derived from an EMBL/GenBank/DDBJ whole genome shotgun (WGS) entry which is preliminary data.</text>
</comment>
<keyword evidence="3" id="KW-1185">Reference proteome</keyword>